<evidence type="ECO:0000256" key="1">
    <source>
        <dbReference type="ARBA" id="ARBA00023001"/>
    </source>
</evidence>
<name>A0A0M0K5W7_9EUKA</name>
<sequence length="247" mass="27727">MGIGASRSATDLFELSGRDGTLYASVSGDNAFHIKGINWFGSETYCGPPGGLDRHPVGFYLDFLQRHKFNAIRLLFAHEFIEKDDIVHTAESEDPLFFQTRYLEMFTILCREAAKRGMLVMVAAHRLRHDAWPGKGLWYDDDIGWPVSRVKTSWSKLAAVLCGEWNVHLSNQEKLVYSPHVYGPSVYQQHYFDDQRFPANMPESRAPTVTTKKAAGTFGGKGAAKLPKAEHPAEQDVISFGKNFGKK</sequence>
<gene>
    <name evidence="5" type="ORF">Ctob_011594</name>
</gene>
<accession>A0A0M0K5W7</accession>
<evidence type="ECO:0000313" key="6">
    <source>
        <dbReference type="Proteomes" id="UP000037460"/>
    </source>
</evidence>
<reference evidence="6" key="1">
    <citation type="journal article" date="2015" name="PLoS Genet.">
        <title>Genome Sequence and Transcriptome Analyses of Chrysochromulina tobin: Metabolic Tools for Enhanced Algal Fitness in the Prominent Order Prymnesiales (Haptophyceae).</title>
        <authorList>
            <person name="Hovde B.T."/>
            <person name="Deodato C.R."/>
            <person name="Hunsperger H.M."/>
            <person name="Ryken S.A."/>
            <person name="Yost W."/>
            <person name="Jha R.K."/>
            <person name="Patterson J."/>
            <person name="Monnat R.J. Jr."/>
            <person name="Barlow S.B."/>
            <person name="Starkenburg S.R."/>
            <person name="Cattolico R.A."/>
        </authorList>
    </citation>
    <scope>NUCLEOTIDE SEQUENCE</scope>
    <source>
        <strain evidence="6">CCMP291</strain>
    </source>
</reference>
<feature type="region of interest" description="Disordered" evidence="4">
    <location>
        <begin position="202"/>
        <end position="232"/>
    </location>
</feature>
<protein>
    <submittedName>
        <fullName evidence="5">Cellulase 2</fullName>
    </submittedName>
</protein>
<dbReference type="PANTHER" id="PTHR35923">
    <property type="entry name" value="MAJOR EXTRACELLULAR ENDOGLUCANASE"/>
    <property type="match status" value="1"/>
</dbReference>
<dbReference type="OrthoDB" id="442731at2759"/>
<dbReference type="PANTHER" id="PTHR35923:SF2">
    <property type="entry name" value="ENDOGLUCANASE"/>
    <property type="match status" value="1"/>
</dbReference>
<dbReference type="Gene3D" id="3.20.20.80">
    <property type="entry name" value="Glycosidases"/>
    <property type="match status" value="2"/>
</dbReference>
<keyword evidence="1" id="KW-0136">Cellulose degradation</keyword>
<dbReference type="AlphaFoldDB" id="A0A0M0K5W7"/>
<keyword evidence="2" id="KW-0119">Carbohydrate metabolism</keyword>
<dbReference type="InterPro" id="IPR017853">
    <property type="entry name" value="GH"/>
</dbReference>
<evidence type="ECO:0000256" key="2">
    <source>
        <dbReference type="ARBA" id="ARBA00023277"/>
    </source>
</evidence>
<organism evidence="5 6">
    <name type="scientific">Chrysochromulina tobinii</name>
    <dbReference type="NCBI Taxonomy" id="1460289"/>
    <lineage>
        <taxon>Eukaryota</taxon>
        <taxon>Haptista</taxon>
        <taxon>Haptophyta</taxon>
        <taxon>Prymnesiophyceae</taxon>
        <taxon>Prymnesiales</taxon>
        <taxon>Chrysochromulinaceae</taxon>
        <taxon>Chrysochromulina</taxon>
    </lineage>
</organism>
<comment type="caution">
    <text evidence="5">The sequence shown here is derived from an EMBL/GenBank/DDBJ whole genome shotgun (WGS) entry which is preliminary data.</text>
</comment>
<keyword evidence="3" id="KW-0624">Polysaccharide degradation</keyword>
<evidence type="ECO:0000256" key="4">
    <source>
        <dbReference type="SAM" id="MobiDB-lite"/>
    </source>
</evidence>
<proteinExistence type="predicted"/>
<evidence type="ECO:0000313" key="5">
    <source>
        <dbReference type="EMBL" id="KOO33783.1"/>
    </source>
</evidence>
<keyword evidence="6" id="KW-1185">Reference proteome</keyword>
<dbReference type="Proteomes" id="UP000037460">
    <property type="component" value="Unassembled WGS sequence"/>
</dbReference>
<dbReference type="GO" id="GO:0030245">
    <property type="term" value="P:cellulose catabolic process"/>
    <property type="evidence" value="ECO:0007669"/>
    <property type="project" value="UniProtKB-KW"/>
</dbReference>
<dbReference type="SUPFAM" id="SSF51445">
    <property type="entry name" value="(Trans)glycosidases"/>
    <property type="match status" value="1"/>
</dbReference>
<evidence type="ECO:0000256" key="3">
    <source>
        <dbReference type="ARBA" id="ARBA00023326"/>
    </source>
</evidence>
<dbReference type="EMBL" id="JWZX01001424">
    <property type="protein sequence ID" value="KOO33783.1"/>
    <property type="molecule type" value="Genomic_DNA"/>
</dbReference>